<gene>
    <name evidence="1" type="ORF">Harvfovirus9_30</name>
</gene>
<sequence length="185" mass="21751">MVDEIKSNSESYTLYCFIASEIEPFLPWSSYFLLPIRCLILEFIFSSSSELNTIEKIHTLHKLNGTGPALEVHIPSQYPLGRFSRDMVDREKQLDLIKDRRRFRESQDLLMFIRFESRLWTRIPQNGIVIYAATSNGTKTHISWEPVIQTNVTIPTWYFGTAFHSFKEHLHSYIVNLISKPIHHY</sequence>
<dbReference type="EMBL" id="MK072251">
    <property type="protein sequence ID" value="AYV80900.1"/>
    <property type="molecule type" value="Genomic_DNA"/>
</dbReference>
<accession>A0A3G5A184</accession>
<dbReference type="InterPro" id="IPR024049">
    <property type="entry name" value="eRF1_1_sf"/>
</dbReference>
<name>A0A3G5A184_9VIRU</name>
<dbReference type="SUPFAM" id="SSF55481">
    <property type="entry name" value="N-terminal domain of eukaryotic peptide chain release factor subunit 1, ERF1"/>
    <property type="match status" value="1"/>
</dbReference>
<protein>
    <submittedName>
        <fullName evidence="1">Uncharacterized protein</fullName>
    </submittedName>
</protein>
<reference evidence="1" key="1">
    <citation type="submission" date="2018-10" db="EMBL/GenBank/DDBJ databases">
        <title>Hidden diversity of soil giant viruses.</title>
        <authorList>
            <person name="Schulz F."/>
            <person name="Alteio L."/>
            <person name="Goudeau D."/>
            <person name="Ryan E.M."/>
            <person name="Malmstrom R.R."/>
            <person name="Blanchard J."/>
            <person name="Woyke T."/>
        </authorList>
    </citation>
    <scope>NUCLEOTIDE SEQUENCE</scope>
    <source>
        <strain evidence="1">HAV1</strain>
    </source>
</reference>
<proteinExistence type="predicted"/>
<organism evidence="1">
    <name type="scientific">Harvfovirus sp</name>
    <dbReference type="NCBI Taxonomy" id="2487768"/>
    <lineage>
        <taxon>Viruses</taxon>
        <taxon>Varidnaviria</taxon>
        <taxon>Bamfordvirae</taxon>
        <taxon>Nucleocytoviricota</taxon>
        <taxon>Megaviricetes</taxon>
        <taxon>Imitervirales</taxon>
        <taxon>Mimiviridae</taxon>
        <taxon>Klosneuvirinae</taxon>
    </lineage>
</organism>
<evidence type="ECO:0000313" key="1">
    <source>
        <dbReference type="EMBL" id="AYV80900.1"/>
    </source>
</evidence>